<reference evidence="11 12" key="1">
    <citation type="submission" date="2019-11" db="EMBL/GenBank/DDBJ databases">
        <title>Genome sequences of 17 halophilic strains isolated from different environments.</title>
        <authorList>
            <person name="Furrow R.E."/>
        </authorList>
    </citation>
    <scope>NUCLEOTIDE SEQUENCE [LARGE SCALE GENOMIC DNA]</scope>
    <source>
        <strain evidence="11 12">22511_23_Filter</strain>
    </source>
</reference>
<feature type="domain" description="Solute-binding protein family 3/N-terminal" evidence="9">
    <location>
        <begin position="54"/>
        <end position="269"/>
    </location>
</feature>
<dbReference type="PROSITE" id="PS01039">
    <property type="entry name" value="SBP_BACTERIAL_3"/>
    <property type="match status" value="1"/>
</dbReference>
<evidence type="ECO:0000256" key="5">
    <source>
        <dbReference type="ARBA" id="ARBA00023288"/>
    </source>
</evidence>
<feature type="region of interest" description="Disordered" evidence="7">
    <location>
        <begin position="24"/>
        <end position="46"/>
    </location>
</feature>
<evidence type="ECO:0000256" key="8">
    <source>
        <dbReference type="SAM" id="SignalP"/>
    </source>
</evidence>
<dbReference type="PANTHER" id="PTHR35936">
    <property type="entry name" value="MEMBRANE-BOUND LYTIC MUREIN TRANSGLYCOSYLASE F"/>
    <property type="match status" value="1"/>
</dbReference>
<name>A0A845DS09_9BACI</name>
<dbReference type="Proteomes" id="UP000460949">
    <property type="component" value="Unassembled WGS sequence"/>
</dbReference>
<feature type="domain" description="Ionotropic glutamate receptor C-terminal" evidence="10">
    <location>
        <begin position="54"/>
        <end position="268"/>
    </location>
</feature>
<evidence type="ECO:0000256" key="7">
    <source>
        <dbReference type="SAM" id="MobiDB-lite"/>
    </source>
</evidence>
<feature type="signal peptide" evidence="8">
    <location>
        <begin position="1"/>
        <end position="19"/>
    </location>
</feature>
<dbReference type="SMART" id="SM00062">
    <property type="entry name" value="PBPb"/>
    <property type="match status" value="1"/>
</dbReference>
<comment type="caution">
    <text evidence="11">The sequence shown here is derived from an EMBL/GenBank/DDBJ whole genome shotgun (WGS) entry which is preliminary data.</text>
</comment>
<organism evidence="11 12">
    <name type="scientific">Halobacillus litoralis</name>
    <dbReference type="NCBI Taxonomy" id="45668"/>
    <lineage>
        <taxon>Bacteria</taxon>
        <taxon>Bacillati</taxon>
        <taxon>Bacillota</taxon>
        <taxon>Bacilli</taxon>
        <taxon>Bacillales</taxon>
        <taxon>Bacillaceae</taxon>
        <taxon>Halobacillus</taxon>
    </lineage>
</organism>
<proteinExistence type="inferred from homology"/>
<dbReference type="RefSeq" id="WP_160836264.1">
    <property type="nucleotide sequence ID" value="NZ_WMET01000001.1"/>
</dbReference>
<keyword evidence="5" id="KW-0449">Lipoprotein</keyword>
<dbReference type="InterPro" id="IPR018313">
    <property type="entry name" value="SBP_3_CS"/>
</dbReference>
<dbReference type="PROSITE" id="PS51257">
    <property type="entry name" value="PROKAR_LIPOPROTEIN"/>
    <property type="match status" value="1"/>
</dbReference>
<keyword evidence="3 8" id="KW-0732">Signal</keyword>
<comment type="subcellular location">
    <subcellularLocation>
        <location evidence="1">Cell envelope</location>
    </subcellularLocation>
</comment>
<evidence type="ECO:0000313" key="11">
    <source>
        <dbReference type="EMBL" id="MYL19938.1"/>
    </source>
</evidence>
<dbReference type="AlphaFoldDB" id="A0A845DS09"/>
<dbReference type="GO" id="GO:0030313">
    <property type="term" value="C:cell envelope"/>
    <property type="evidence" value="ECO:0007669"/>
    <property type="project" value="UniProtKB-SubCell"/>
</dbReference>
<evidence type="ECO:0000256" key="2">
    <source>
        <dbReference type="ARBA" id="ARBA00010333"/>
    </source>
</evidence>
<dbReference type="Gene3D" id="3.40.190.10">
    <property type="entry name" value="Periplasmic binding protein-like II"/>
    <property type="match status" value="2"/>
</dbReference>
<dbReference type="InterPro" id="IPR001320">
    <property type="entry name" value="Iontro_rcpt_C"/>
</dbReference>
<evidence type="ECO:0000313" key="12">
    <source>
        <dbReference type="Proteomes" id="UP000460949"/>
    </source>
</evidence>
<feature type="chain" id="PRO_5038929159" evidence="8">
    <location>
        <begin position="20"/>
        <end position="275"/>
    </location>
</feature>
<keyword evidence="4" id="KW-0564">Palmitate</keyword>
<dbReference type="SMART" id="SM00079">
    <property type="entry name" value="PBPe"/>
    <property type="match status" value="1"/>
</dbReference>
<protein>
    <submittedName>
        <fullName evidence="11">Transporter substrate-binding domain-containing protein</fullName>
    </submittedName>
</protein>
<dbReference type="SUPFAM" id="SSF53850">
    <property type="entry name" value="Periplasmic binding protein-like II"/>
    <property type="match status" value="1"/>
</dbReference>
<comment type="similarity">
    <text evidence="2 6">Belongs to the bacterial solute-binding protein 3 family.</text>
</comment>
<evidence type="ECO:0000259" key="9">
    <source>
        <dbReference type="SMART" id="SM00062"/>
    </source>
</evidence>
<accession>A0A845DS09</accession>
<dbReference type="PANTHER" id="PTHR35936:SF19">
    <property type="entry name" value="AMINO-ACID-BINDING PROTEIN YXEM-RELATED"/>
    <property type="match status" value="1"/>
</dbReference>
<evidence type="ECO:0000256" key="4">
    <source>
        <dbReference type="ARBA" id="ARBA00023139"/>
    </source>
</evidence>
<evidence type="ECO:0000256" key="6">
    <source>
        <dbReference type="RuleBase" id="RU003744"/>
    </source>
</evidence>
<dbReference type="InterPro" id="IPR001638">
    <property type="entry name" value="Solute-binding_3/MltF_N"/>
</dbReference>
<evidence type="ECO:0000259" key="10">
    <source>
        <dbReference type="SMART" id="SM00079"/>
    </source>
</evidence>
<dbReference type="EMBL" id="WMET01000001">
    <property type="protein sequence ID" value="MYL19938.1"/>
    <property type="molecule type" value="Genomic_DNA"/>
</dbReference>
<gene>
    <name evidence="11" type="ORF">GLW04_08570</name>
</gene>
<dbReference type="Pfam" id="PF00497">
    <property type="entry name" value="SBP_bac_3"/>
    <property type="match status" value="1"/>
</dbReference>
<sequence length="275" mass="29937">MKKMNGVLLLLLTLVLFLAACGSSEEDTSGDEGDSGSEDTAENNTDYELVEDGTFTFAASGEFRPFSMTGADGEMEGFDIDVANAIAEELGLEPSPQKQKFASIVEGVKTGRFDVAVASHTITEERQQEVDFSTPYYYSGAQIFTRPDSDIETLEDLEGKEVALSKGSTYSQYAEEVTENIKTYDSDVVALQSLSKGRHDAVITDFLTGKEASGEGLEIEAKEMIERSEQAVAVSKENTELLDEINTALETLRENGTLSEISEEYFGEDITTAPE</sequence>
<dbReference type="GO" id="GO:0016020">
    <property type="term" value="C:membrane"/>
    <property type="evidence" value="ECO:0007669"/>
    <property type="project" value="InterPro"/>
</dbReference>
<evidence type="ECO:0000256" key="3">
    <source>
        <dbReference type="ARBA" id="ARBA00022729"/>
    </source>
</evidence>
<feature type="compositionally biased region" description="Acidic residues" evidence="7">
    <location>
        <begin position="24"/>
        <end position="41"/>
    </location>
</feature>
<dbReference type="GO" id="GO:0015276">
    <property type="term" value="F:ligand-gated monoatomic ion channel activity"/>
    <property type="evidence" value="ECO:0007669"/>
    <property type="project" value="InterPro"/>
</dbReference>
<evidence type="ECO:0000256" key="1">
    <source>
        <dbReference type="ARBA" id="ARBA00004196"/>
    </source>
</evidence>